<feature type="transmembrane region" description="Helical" evidence="1">
    <location>
        <begin position="153"/>
        <end position="174"/>
    </location>
</feature>
<reference evidence="2 3" key="1">
    <citation type="submission" date="2019-02" db="EMBL/GenBank/DDBJ databases">
        <title>Emended description of the genus Rhodopseudomonas and description of Rhodopseudomonas albus sp. nov., a non-phototrophic, heavy-metal-tolerant bacterium isolated from garden soil.</title>
        <authorList>
            <person name="Bao Z."/>
            <person name="Cao W.W."/>
            <person name="Sato Y."/>
            <person name="Nishizawa T."/>
            <person name="Zhao J."/>
            <person name="Guo Y."/>
            <person name="Ohta H."/>
        </authorList>
    </citation>
    <scope>NUCLEOTIDE SEQUENCE [LARGE SCALE GENOMIC DNA]</scope>
    <source>
        <strain evidence="2 3">SK50-23</strain>
    </source>
</reference>
<dbReference type="EMBL" id="CP036498">
    <property type="protein sequence ID" value="QUS40157.1"/>
    <property type="molecule type" value="Genomic_DNA"/>
</dbReference>
<keyword evidence="1" id="KW-1133">Transmembrane helix</keyword>
<keyword evidence="1" id="KW-0812">Transmembrane</keyword>
<organism evidence="2 3">
    <name type="scientific">Tardiphaga alba</name>
    <dbReference type="NCBI Taxonomy" id="340268"/>
    <lineage>
        <taxon>Bacteria</taxon>
        <taxon>Pseudomonadati</taxon>
        <taxon>Pseudomonadota</taxon>
        <taxon>Alphaproteobacteria</taxon>
        <taxon>Hyphomicrobiales</taxon>
        <taxon>Nitrobacteraceae</taxon>
        <taxon>Tardiphaga</taxon>
    </lineage>
</organism>
<sequence length="412" mass="45913">MIARRHVFHIGGYDPISPDTQLARFRKSLGTFQNTWGVTASATGTPDVREVSAAWPAQASGPNWHTDITYEMLRWDDLINEDHSRGMVSRLGAAFVTLGNWLVTGTLFRFFYSSWKYAGFFLFSYLWIAAFAAAGAVVGIGLTWLLGMTGAAAWIAALVAAATVFTALLQYYGWRKPINHVFDDWIFSREYVYGQRPKMKARVDEFARVLVARAQKADIDEIVIVGHCLGAALVMETVARALKLDPDLTKHGPTICILTVSATIPKFALHPSGTSVREASKLVADTPAVRWAEYHARDDVISFYRFDPVTLTRIGRHDREGRPNIRRVQMHDMMGREQFKRYRFNFMRIHYQMVMGNQQRAPYDYCMVLCGPLPFDEITAVGGGVTRFGADGALLAPGNSSQLQAGASVNAA</sequence>
<evidence type="ECO:0008006" key="4">
    <source>
        <dbReference type="Google" id="ProtNLM"/>
    </source>
</evidence>
<dbReference type="Gene3D" id="3.40.50.1820">
    <property type="entry name" value="alpha/beta hydrolase"/>
    <property type="match status" value="1"/>
</dbReference>
<evidence type="ECO:0000256" key="1">
    <source>
        <dbReference type="SAM" id="Phobius"/>
    </source>
</evidence>
<feature type="transmembrane region" description="Helical" evidence="1">
    <location>
        <begin position="124"/>
        <end position="146"/>
    </location>
</feature>
<dbReference type="InterPro" id="IPR029058">
    <property type="entry name" value="AB_hydrolase_fold"/>
</dbReference>
<proteinExistence type="predicted"/>
<dbReference type="RefSeq" id="WP_211908669.1">
    <property type="nucleotide sequence ID" value="NZ_CP036498.1"/>
</dbReference>
<feature type="transmembrane region" description="Helical" evidence="1">
    <location>
        <begin position="91"/>
        <end position="112"/>
    </location>
</feature>
<dbReference type="SUPFAM" id="SSF53474">
    <property type="entry name" value="alpha/beta-Hydrolases"/>
    <property type="match status" value="1"/>
</dbReference>
<evidence type="ECO:0000313" key="2">
    <source>
        <dbReference type="EMBL" id="QUS40157.1"/>
    </source>
</evidence>
<name>A0ABX8A9L0_9BRAD</name>
<dbReference type="Proteomes" id="UP000682843">
    <property type="component" value="Chromosome"/>
</dbReference>
<evidence type="ECO:0000313" key="3">
    <source>
        <dbReference type="Proteomes" id="UP000682843"/>
    </source>
</evidence>
<accession>A0ABX8A9L0</accession>
<gene>
    <name evidence="2" type="ORF">RPMA_15935</name>
</gene>
<keyword evidence="3" id="KW-1185">Reference proteome</keyword>
<keyword evidence="1" id="KW-0472">Membrane</keyword>
<protein>
    <recommendedName>
        <fullName evidence="4">Alpha/beta hydrolase</fullName>
    </recommendedName>
</protein>